<feature type="transmembrane region" description="Helical" evidence="1">
    <location>
        <begin position="99"/>
        <end position="120"/>
    </location>
</feature>
<organism evidence="3 4">
    <name type="scientific">Catenovulum agarivorans DS-2</name>
    <dbReference type="NCBI Taxonomy" id="1328313"/>
    <lineage>
        <taxon>Bacteria</taxon>
        <taxon>Pseudomonadati</taxon>
        <taxon>Pseudomonadota</taxon>
        <taxon>Gammaproteobacteria</taxon>
        <taxon>Alteromonadales</taxon>
        <taxon>Alteromonadaceae</taxon>
        <taxon>Catenovulum</taxon>
    </lineage>
</organism>
<dbReference type="InterPro" id="IPR018677">
    <property type="entry name" value="DUF2157"/>
</dbReference>
<dbReference type="OrthoDB" id="1120077at2"/>
<evidence type="ECO:0000313" key="3">
    <source>
        <dbReference type="EMBL" id="EWH08311.1"/>
    </source>
</evidence>
<accession>W7Q8H6</accession>
<keyword evidence="1" id="KW-1133">Transmembrane helix</keyword>
<gene>
    <name evidence="3" type="ORF">DS2_17968</name>
</gene>
<feature type="transmembrane region" description="Helical" evidence="1">
    <location>
        <begin position="182"/>
        <end position="204"/>
    </location>
</feature>
<keyword evidence="1" id="KW-0812">Transmembrane</keyword>
<dbReference type="AlphaFoldDB" id="W7Q8H6"/>
<keyword evidence="1" id="KW-0472">Membrane</keyword>
<proteinExistence type="predicted"/>
<dbReference type="Pfam" id="PF09925">
    <property type="entry name" value="DUF2157"/>
    <property type="match status" value="1"/>
</dbReference>
<feature type="transmembrane region" description="Helical" evidence="1">
    <location>
        <begin position="323"/>
        <end position="340"/>
    </location>
</feature>
<feature type="transmembrane region" description="Helical" evidence="1">
    <location>
        <begin position="237"/>
        <end position="257"/>
    </location>
</feature>
<feature type="transmembrane region" description="Helical" evidence="1">
    <location>
        <begin position="72"/>
        <end position="93"/>
    </location>
</feature>
<dbReference type="Proteomes" id="UP000019276">
    <property type="component" value="Unassembled WGS sequence"/>
</dbReference>
<dbReference type="EMBL" id="ARZY01000051">
    <property type="protein sequence ID" value="EWH08311.1"/>
    <property type="molecule type" value="Genomic_DNA"/>
</dbReference>
<dbReference type="STRING" id="1328313.DS2_17968"/>
<dbReference type="eggNOG" id="ENOG502Z8US">
    <property type="taxonomic scope" value="Bacteria"/>
</dbReference>
<comment type="caution">
    <text evidence="3">The sequence shown here is derived from an EMBL/GenBank/DDBJ whole genome shotgun (WGS) entry which is preliminary data.</text>
</comment>
<feature type="transmembrane region" description="Helical" evidence="1">
    <location>
        <begin position="296"/>
        <end position="317"/>
    </location>
</feature>
<sequence length="361" mass="40933">MHSKQNAQHRVDQINAFNSELNQLEQDGVLQLSTTDKSNLHNYHQQLLKSLSQSFDIDASTSQKQFSLAMKIASFIGALAFSASLFMLFYQYWGNLTTLVQTSVLISSPLIALALTQLCLVKEQSGYFAKIAGLVCIAAFVLNLSMLGQIYNVAPSPNAFIVWSVVSLALAYMTHSRLLQTFAILFFACFLSAKMGTWSGFYWLSFGERPENFFLPALIIFAFGHKQQKSFEEFTAIYRIFGGLLFLLPVLVLANWARGSYLTIDPEIIEGGYQIVGFVISAALIYHGIRQNWRDLVNLGSTFFTLFLYTKMFDWWWDWMPKYLFFLVIALTALLILMVFKRLRTGEIGLWINATKGAEHA</sequence>
<keyword evidence="4" id="KW-1185">Reference proteome</keyword>
<feature type="transmembrane region" description="Helical" evidence="1">
    <location>
        <begin position="127"/>
        <end position="151"/>
    </location>
</feature>
<dbReference type="PATRIC" id="fig|1328313.3.peg.3673"/>
<reference evidence="3 4" key="1">
    <citation type="journal article" date="2014" name="Genome Announc.">
        <title>Draft Genome Sequence of the Agar-Degrading Bacterium Catenovulum sp. Strain DS-2, Isolated from Intestines of Haliotis diversicolor.</title>
        <authorList>
            <person name="Shan D."/>
            <person name="Li X."/>
            <person name="Gu Z."/>
            <person name="Wei G."/>
            <person name="Gao Z."/>
            <person name="Shao Z."/>
        </authorList>
    </citation>
    <scope>NUCLEOTIDE SEQUENCE [LARGE SCALE GENOMIC DNA]</scope>
    <source>
        <strain evidence="3 4">DS-2</strain>
    </source>
</reference>
<evidence type="ECO:0000259" key="2">
    <source>
        <dbReference type="Pfam" id="PF09925"/>
    </source>
</evidence>
<evidence type="ECO:0000313" key="4">
    <source>
        <dbReference type="Proteomes" id="UP000019276"/>
    </source>
</evidence>
<feature type="domain" description="DUF2157" evidence="2">
    <location>
        <begin position="53"/>
        <end position="179"/>
    </location>
</feature>
<dbReference type="RefSeq" id="WP_051479997.1">
    <property type="nucleotide sequence ID" value="NZ_ARZY01000051.1"/>
</dbReference>
<evidence type="ECO:0000256" key="1">
    <source>
        <dbReference type="SAM" id="Phobius"/>
    </source>
</evidence>
<protein>
    <recommendedName>
        <fullName evidence="2">DUF2157 domain-containing protein</fullName>
    </recommendedName>
</protein>
<name>W7Q8H6_9ALTE</name>
<feature type="transmembrane region" description="Helical" evidence="1">
    <location>
        <begin position="272"/>
        <end position="289"/>
    </location>
</feature>